<accession>A0A955LH83</accession>
<dbReference type="AlphaFoldDB" id="A0A955LH83"/>
<protein>
    <recommendedName>
        <fullName evidence="4">Carboxypeptidase regulatory-like domain-containing protein</fullName>
    </recommendedName>
</protein>
<feature type="transmembrane region" description="Helical" evidence="1">
    <location>
        <begin position="197"/>
        <end position="217"/>
    </location>
</feature>
<proteinExistence type="predicted"/>
<feature type="transmembrane region" description="Helical" evidence="1">
    <location>
        <begin position="30"/>
        <end position="47"/>
    </location>
</feature>
<dbReference type="InterPro" id="IPR008969">
    <property type="entry name" value="CarboxyPept-like_regulatory"/>
</dbReference>
<keyword evidence="1" id="KW-0472">Membrane</keyword>
<dbReference type="EMBL" id="JAGQKX010000072">
    <property type="protein sequence ID" value="MCA9390344.1"/>
    <property type="molecule type" value="Genomic_DNA"/>
</dbReference>
<dbReference type="SUPFAM" id="SSF49464">
    <property type="entry name" value="Carboxypeptidase regulatory domain-like"/>
    <property type="match status" value="1"/>
</dbReference>
<feature type="transmembrane region" description="Helical" evidence="1">
    <location>
        <begin position="223"/>
        <end position="242"/>
    </location>
</feature>
<evidence type="ECO:0000256" key="1">
    <source>
        <dbReference type="SAM" id="Phobius"/>
    </source>
</evidence>
<organism evidence="2 3">
    <name type="scientific">candidate division WWE3 bacterium</name>
    <dbReference type="NCBI Taxonomy" id="2053526"/>
    <lineage>
        <taxon>Bacteria</taxon>
        <taxon>Katanobacteria</taxon>
    </lineage>
</organism>
<name>A0A955LH83_UNCKA</name>
<reference evidence="2" key="1">
    <citation type="submission" date="2020-04" db="EMBL/GenBank/DDBJ databases">
        <authorList>
            <person name="Zhang T."/>
        </authorList>
    </citation>
    <scope>NUCLEOTIDE SEQUENCE</scope>
    <source>
        <strain evidence="2">HKST-UBA01</strain>
    </source>
</reference>
<comment type="caution">
    <text evidence="2">The sequence shown here is derived from an EMBL/GenBank/DDBJ whole genome shotgun (WGS) entry which is preliminary data.</text>
</comment>
<evidence type="ECO:0000313" key="2">
    <source>
        <dbReference type="EMBL" id="MCA9390344.1"/>
    </source>
</evidence>
<gene>
    <name evidence="2" type="ORF">KC571_02965</name>
</gene>
<keyword evidence="1" id="KW-0812">Transmembrane</keyword>
<dbReference type="Gene3D" id="2.60.40.1120">
    <property type="entry name" value="Carboxypeptidase-like, regulatory domain"/>
    <property type="match status" value="1"/>
</dbReference>
<sequence>MFLDAVNNFVTWAQKIGSYESVEQFLTGELMIIDFMLLAIGFIVLLVEIRLPLKHYWELPSYTFRRLLQNLHILPSPPAWGTVKDDETNQRIPLAVVELVERKSLHVVATTFTNRLGEFGFKIKPGTYFVRAIKNYYQMPSFIDPENIELIAVDESFAMPIEVEQQGHPVVHLRLLRLSQDQANSAAYKLRHYAKTFFIAASNGALAISIVVSYMAWVIGRSSIYGLLIVIAVVLLFIKIYILETVGIVSKSE</sequence>
<keyword evidence="1" id="KW-1133">Transmembrane helix</keyword>
<evidence type="ECO:0008006" key="4">
    <source>
        <dbReference type="Google" id="ProtNLM"/>
    </source>
</evidence>
<reference evidence="2" key="2">
    <citation type="journal article" date="2021" name="Microbiome">
        <title>Successional dynamics and alternative stable states in a saline activated sludge microbial community over 9 years.</title>
        <authorList>
            <person name="Wang Y."/>
            <person name="Ye J."/>
            <person name="Ju F."/>
            <person name="Liu L."/>
            <person name="Boyd J.A."/>
            <person name="Deng Y."/>
            <person name="Parks D.H."/>
            <person name="Jiang X."/>
            <person name="Yin X."/>
            <person name="Woodcroft B.J."/>
            <person name="Tyson G.W."/>
            <person name="Hugenholtz P."/>
            <person name="Polz M.F."/>
            <person name="Zhang T."/>
        </authorList>
    </citation>
    <scope>NUCLEOTIDE SEQUENCE</scope>
    <source>
        <strain evidence="2">HKST-UBA01</strain>
    </source>
</reference>
<dbReference type="Proteomes" id="UP000701698">
    <property type="component" value="Unassembled WGS sequence"/>
</dbReference>
<evidence type="ECO:0000313" key="3">
    <source>
        <dbReference type="Proteomes" id="UP000701698"/>
    </source>
</evidence>